<dbReference type="Proteomes" id="UP000316770">
    <property type="component" value="Chromosome"/>
</dbReference>
<reference evidence="2 3" key="1">
    <citation type="submission" date="2019-02" db="EMBL/GenBank/DDBJ databases">
        <title>Deep-cultivation of Planctomycetes and their phenomic and genomic characterization uncovers novel biology.</title>
        <authorList>
            <person name="Wiegand S."/>
            <person name="Jogler M."/>
            <person name="Boedeker C."/>
            <person name="Pinto D."/>
            <person name="Vollmers J."/>
            <person name="Rivas-Marin E."/>
            <person name="Kohn T."/>
            <person name="Peeters S.H."/>
            <person name="Heuer A."/>
            <person name="Rast P."/>
            <person name="Oberbeckmann S."/>
            <person name="Bunk B."/>
            <person name="Jeske O."/>
            <person name="Meyerdierks A."/>
            <person name="Storesund J.E."/>
            <person name="Kallscheuer N."/>
            <person name="Luecker S."/>
            <person name="Lage O.M."/>
            <person name="Pohl T."/>
            <person name="Merkel B.J."/>
            <person name="Hornburger P."/>
            <person name="Mueller R.-W."/>
            <person name="Bruemmer F."/>
            <person name="Labrenz M."/>
            <person name="Spormann A.M."/>
            <person name="Op den Camp H."/>
            <person name="Overmann J."/>
            <person name="Amann R."/>
            <person name="Jetten M.S.M."/>
            <person name="Mascher T."/>
            <person name="Medema M.H."/>
            <person name="Devos D.P."/>
            <person name="Kaster A.-K."/>
            <person name="Ovreas L."/>
            <person name="Rohde M."/>
            <person name="Galperin M.Y."/>
            <person name="Jogler C."/>
        </authorList>
    </citation>
    <scope>NUCLEOTIDE SEQUENCE [LARGE SCALE GENOMIC DNA]</scope>
    <source>
        <strain evidence="2 3">Mal33</strain>
    </source>
</reference>
<accession>A0A518ITI8</accession>
<evidence type="ECO:0000313" key="3">
    <source>
        <dbReference type="Proteomes" id="UP000316770"/>
    </source>
</evidence>
<organism evidence="2 3">
    <name type="scientific">Rosistilla oblonga</name>
    <dbReference type="NCBI Taxonomy" id="2527990"/>
    <lineage>
        <taxon>Bacteria</taxon>
        <taxon>Pseudomonadati</taxon>
        <taxon>Planctomycetota</taxon>
        <taxon>Planctomycetia</taxon>
        <taxon>Pirellulales</taxon>
        <taxon>Pirellulaceae</taxon>
        <taxon>Rosistilla</taxon>
    </lineage>
</organism>
<evidence type="ECO:0000313" key="2">
    <source>
        <dbReference type="EMBL" id="QDV56398.1"/>
    </source>
</evidence>
<dbReference type="AlphaFoldDB" id="A0A518ITI8"/>
<keyword evidence="3" id="KW-1185">Reference proteome</keyword>
<proteinExistence type="predicted"/>
<protein>
    <submittedName>
        <fullName evidence="2">Uncharacterized protein</fullName>
    </submittedName>
</protein>
<name>A0A518ITI8_9BACT</name>
<evidence type="ECO:0000256" key="1">
    <source>
        <dbReference type="SAM" id="MobiDB-lite"/>
    </source>
</evidence>
<feature type="compositionally biased region" description="Polar residues" evidence="1">
    <location>
        <begin position="135"/>
        <end position="146"/>
    </location>
</feature>
<sequence>MSDFKTLQERNALLRKSAYRTACVARSLASSGGDSMAAKDLMRTSCELSLRAMSVAWTGGSNSGRSISHHASVMRTAGIIDRISMKILEQIDVDVQAVRLPVLLKIWSHLDAMATPTFQRESPAVQWPDDRNDAQPVTATESEVQA</sequence>
<gene>
    <name evidence="2" type="ORF">Mal33_23880</name>
</gene>
<dbReference type="EMBL" id="CP036318">
    <property type="protein sequence ID" value="QDV56398.1"/>
    <property type="molecule type" value="Genomic_DNA"/>
</dbReference>
<feature type="region of interest" description="Disordered" evidence="1">
    <location>
        <begin position="120"/>
        <end position="146"/>
    </location>
</feature>